<gene>
    <name evidence="3" type="ORF">VXC91_43180</name>
</gene>
<dbReference type="RefSeq" id="WP_329512823.1">
    <property type="nucleotide sequence ID" value="NZ_BAAAYZ010000174.1"/>
</dbReference>
<sequence length="255" mass="25475">MNDNYPTSQSPAGANPGTVATHARRGSALRRLSKKKGAWIVAAGLTCALAGVAGLGTASATTPTAATVSPSPSGGGARSAPSDGGATGIVDSTSDSGFTFSTATGVEVTVDETSTTAYTINGHDTSAKTVEKGKSVLVLGVVDSATITATRVDVQPGGDGGAAAAEAAGVIAFQQGTPSPVKSVGQIPNYTEGEGTIVSGTTAYKATKAAQAVVPGGIVDRVVELNNGQYEVHNISINWPHHVFVSKDFKVLGYE</sequence>
<organism evidence="3 4">
    <name type="scientific">Streptomyces chiangmaiensis</name>
    <dbReference type="NCBI Taxonomy" id="766497"/>
    <lineage>
        <taxon>Bacteria</taxon>
        <taxon>Bacillati</taxon>
        <taxon>Actinomycetota</taxon>
        <taxon>Actinomycetes</taxon>
        <taxon>Kitasatosporales</taxon>
        <taxon>Streptomycetaceae</taxon>
        <taxon>Streptomyces</taxon>
    </lineage>
</organism>
<name>A0ABU7FY29_9ACTN</name>
<reference evidence="3" key="1">
    <citation type="submission" date="2024-01" db="EMBL/GenBank/DDBJ databases">
        <title>First draft genome sequence data of TA4-1, the type strain of Gram-positive actinobacterium Streptomyces chiangmaiensis.</title>
        <authorList>
            <person name="Yasawong M."/>
            <person name="Nantapong N."/>
        </authorList>
    </citation>
    <scope>NUCLEOTIDE SEQUENCE</scope>
    <source>
        <strain evidence="3">TA4-1</strain>
    </source>
</reference>
<feature type="compositionally biased region" description="Low complexity" evidence="1">
    <location>
        <begin position="62"/>
        <end position="84"/>
    </location>
</feature>
<feature type="compositionally biased region" description="Polar residues" evidence="1">
    <location>
        <begin position="1"/>
        <end position="12"/>
    </location>
</feature>
<evidence type="ECO:0008006" key="5">
    <source>
        <dbReference type="Google" id="ProtNLM"/>
    </source>
</evidence>
<evidence type="ECO:0000313" key="4">
    <source>
        <dbReference type="Proteomes" id="UP001333996"/>
    </source>
</evidence>
<feature type="region of interest" description="Disordered" evidence="1">
    <location>
        <begin position="1"/>
        <end position="27"/>
    </location>
</feature>
<proteinExistence type="predicted"/>
<feature type="transmembrane region" description="Helical" evidence="2">
    <location>
        <begin position="37"/>
        <end position="56"/>
    </location>
</feature>
<keyword evidence="4" id="KW-1185">Reference proteome</keyword>
<dbReference type="EMBL" id="JAYWVC010000397">
    <property type="protein sequence ID" value="MED7828483.1"/>
    <property type="molecule type" value="Genomic_DNA"/>
</dbReference>
<keyword evidence="2" id="KW-1133">Transmembrane helix</keyword>
<keyword evidence="2" id="KW-0812">Transmembrane</keyword>
<feature type="region of interest" description="Disordered" evidence="1">
    <location>
        <begin position="62"/>
        <end position="94"/>
    </location>
</feature>
<protein>
    <recommendedName>
        <fullName evidence="5">DUF5666 domain-containing protein</fullName>
    </recommendedName>
</protein>
<evidence type="ECO:0000313" key="3">
    <source>
        <dbReference type="EMBL" id="MED7828483.1"/>
    </source>
</evidence>
<dbReference type="Proteomes" id="UP001333996">
    <property type="component" value="Unassembled WGS sequence"/>
</dbReference>
<keyword evidence="2" id="KW-0472">Membrane</keyword>
<comment type="caution">
    <text evidence="3">The sequence shown here is derived from an EMBL/GenBank/DDBJ whole genome shotgun (WGS) entry which is preliminary data.</text>
</comment>
<evidence type="ECO:0000256" key="1">
    <source>
        <dbReference type="SAM" id="MobiDB-lite"/>
    </source>
</evidence>
<evidence type="ECO:0000256" key="2">
    <source>
        <dbReference type="SAM" id="Phobius"/>
    </source>
</evidence>
<accession>A0ABU7FY29</accession>